<dbReference type="AlphaFoldDB" id="A0A5B7G1L9"/>
<keyword evidence="2" id="KW-1185">Reference proteome</keyword>
<sequence length="66" mass="7038">MAPQAGQKSGSTINNSSRLFSSMMRKLEINAGLSLVDGNGVLCYRAVVFLSFGACIDPTSQHCTKK</sequence>
<name>A0A5B7G1L9_PORTR</name>
<dbReference type="EMBL" id="VSRR010010166">
    <property type="protein sequence ID" value="MPC51419.1"/>
    <property type="molecule type" value="Genomic_DNA"/>
</dbReference>
<protein>
    <submittedName>
        <fullName evidence="1">Uncharacterized protein</fullName>
    </submittedName>
</protein>
<proteinExistence type="predicted"/>
<dbReference type="Proteomes" id="UP000324222">
    <property type="component" value="Unassembled WGS sequence"/>
</dbReference>
<evidence type="ECO:0000313" key="2">
    <source>
        <dbReference type="Proteomes" id="UP000324222"/>
    </source>
</evidence>
<reference evidence="1 2" key="1">
    <citation type="submission" date="2019-05" db="EMBL/GenBank/DDBJ databases">
        <title>Another draft genome of Portunus trituberculatus and its Hox gene families provides insights of decapod evolution.</title>
        <authorList>
            <person name="Jeong J.-H."/>
            <person name="Song I."/>
            <person name="Kim S."/>
            <person name="Choi T."/>
            <person name="Kim D."/>
            <person name="Ryu S."/>
            <person name="Kim W."/>
        </authorList>
    </citation>
    <scope>NUCLEOTIDE SEQUENCE [LARGE SCALE GENOMIC DNA]</scope>
    <source>
        <tissue evidence="1">Muscle</tissue>
    </source>
</reference>
<evidence type="ECO:0000313" key="1">
    <source>
        <dbReference type="EMBL" id="MPC51419.1"/>
    </source>
</evidence>
<comment type="caution">
    <text evidence="1">The sequence shown here is derived from an EMBL/GenBank/DDBJ whole genome shotgun (WGS) entry which is preliminary data.</text>
</comment>
<gene>
    <name evidence="1" type="ORF">E2C01_045265</name>
</gene>
<accession>A0A5B7G1L9</accession>
<organism evidence="1 2">
    <name type="scientific">Portunus trituberculatus</name>
    <name type="common">Swimming crab</name>
    <name type="synonym">Neptunus trituberculatus</name>
    <dbReference type="NCBI Taxonomy" id="210409"/>
    <lineage>
        <taxon>Eukaryota</taxon>
        <taxon>Metazoa</taxon>
        <taxon>Ecdysozoa</taxon>
        <taxon>Arthropoda</taxon>
        <taxon>Crustacea</taxon>
        <taxon>Multicrustacea</taxon>
        <taxon>Malacostraca</taxon>
        <taxon>Eumalacostraca</taxon>
        <taxon>Eucarida</taxon>
        <taxon>Decapoda</taxon>
        <taxon>Pleocyemata</taxon>
        <taxon>Brachyura</taxon>
        <taxon>Eubrachyura</taxon>
        <taxon>Portunoidea</taxon>
        <taxon>Portunidae</taxon>
        <taxon>Portuninae</taxon>
        <taxon>Portunus</taxon>
    </lineage>
</organism>